<dbReference type="InterPro" id="IPR017871">
    <property type="entry name" value="ABC_transporter-like_CS"/>
</dbReference>
<evidence type="ECO:0000256" key="2">
    <source>
        <dbReference type="ARBA" id="ARBA00022448"/>
    </source>
</evidence>
<accession>A0A1A9QEV2</accession>
<evidence type="ECO:0000256" key="4">
    <source>
        <dbReference type="ARBA" id="ARBA00022840"/>
    </source>
</evidence>
<dbReference type="PANTHER" id="PTHR42798:SF2">
    <property type="entry name" value="ABC TRANSPORTER ATP-BINDING PROTEIN MG467-RELATED"/>
    <property type="match status" value="1"/>
</dbReference>
<name>A0A1A9QEV2_9MOLU</name>
<evidence type="ECO:0000259" key="6">
    <source>
        <dbReference type="PROSITE" id="PS50893"/>
    </source>
</evidence>
<keyword evidence="2" id="KW-0813">Transport</keyword>
<dbReference type="SMART" id="SM00382">
    <property type="entry name" value="AAA"/>
    <property type="match status" value="1"/>
</dbReference>
<feature type="transmembrane region" description="Helical" evidence="5">
    <location>
        <begin position="35"/>
        <end position="57"/>
    </location>
</feature>
<dbReference type="Gene3D" id="3.40.50.300">
    <property type="entry name" value="P-loop containing nucleotide triphosphate hydrolases"/>
    <property type="match status" value="1"/>
</dbReference>
<dbReference type="Pfam" id="PF00005">
    <property type="entry name" value="ABC_tran"/>
    <property type="match status" value="1"/>
</dbReference>
<evidence type="ECO:0000256" key="1">
    <source>
        <dbReference type="ARBA" id="ARBA00005417"/>
    </source>
</evidence>
<dbReference type="GO" id="GO:0016887">
    <property type="term" value="F:ATP hydrolysis activity"/>
    <property type="evidence" value="ECO:0007669"/>
    <property type="project" value="InterPro"/>
</dbReference>
<dbReference type="EMBL" id="LWUJ01000011">
    <property type="protein sequence ID" value="OAL10229.1"/>
    <property type="molecule type" value="Genomic_DNA"/>
</dbReference>
<keyword evidence="5" id="KW-0812">Transmembrane</keyword>
<keyword evidence="5" id="KW-1133">Transmembrane helix</keyword>
<dbReference type="GO" id="GO:0005524">
    <property type="term" value="F:ATP binding"/>
    <property type="evidence" value="ECO:0007669"/>
    <property type="project" value="UniProtKB-KW"/>
</dbReference>
<feature type="domain" description="ABC transporter" evidence="6">
    <location>
        <begin position="288"/>
        <end position="554"/>
    </location>
</feature>
<comment type="caution">
    <text evidence="7">The sequence shown here is derived from an EMBL/GenBank/DDBJ whole genome shotgun (WGS) entry which is preliminary data.</text>
</comment>
<evidence type="ECO:0000313" key="8">
    <source>
        <dbReference type="Proteomes" id="UP000077623"/>
    </source>
</evidence>
<gene>
    <name evidence="7" type="ORF">A6V39_02175</name>
</gene>
<comment type="similarity">
    <text evidence="1">Belongs to the ABC transporter superfamily.</text>
</comment>
<dbReference type="AlphaFoldDB" id="A0A1A9QEV2"/>
<keyword evidence="5" id="KW-0472">Membrane</keyword>
<dbReference type="InterPro" id="IPR017911">
    <property type="entry name" value="MacB-like_ATP-bd"/>
</dbReference>
<dbReference type="SUPFAM" id="SSF52540">
    <property type="entry name" value="P-loop containing nucleoside triphosphate hydrolases"/>
    <property type="match status" value="1"/>
</dbReference>
<feature type="transmembrane region" description="Helical" evidence="5">
    <location>
        <begin position="210"/>
        <end position="229"/>
    </location>
</feature>
<evidence type="ECO:0000256" key="5">
    <source>
        <dbReference type="SAM" id="Phobius"/>
    </source>
</evidence>
<keyword evidence="3" id="KW-0547">Nucleotide-binding</keyword>
<keyword evidence="4 7" id="KW-0067">ATP-binding</keyword>
<sequence length="555" mass="64119">MNNEAFYDSLKSYTIQQQFLKNHYPLKYWCLNFNFFIHLTYWLFCIWAITALSAIFVPVNNTHRVGRGAVVAFETAFNYVVKLLRPDTRHSSENISSALWSFDSYVFLIVTIALLVISLYCHFVVNNFLLDLLDIVDSHGKSKEQERIIHFLKYLKYLFIFCFLLNIWTAFSLLYIRKPMSDVGISTLLFAPTTLPQQGKIYHRPLTTTGWLTSILNIASLAGISTLYWRYVREKFNGNDFFFSAFRTNKEPQQNLIQDPLLQQQILMSMHVLLKQDIRKKNKKGYIAELKKVNKYFLVNNKQFHALKDINLDIKEGEFVVILGYSGSGKTTLLNILSGIDRPTNGACILNNYDISKMTDEDLNEFRRKSIGYIFQNYALLPNLTASENIAIAQNLNNKTSLREKISTLRNNVFKGEGKIKSFILFLKDIFISKESKEELNYLIDALNLEEHKDKYPHQLSGGQQQRVAIARALIKKPKILLADEPTGAIDHSMTKSILELFYYINFYAKTTVIIITHNPLIAKMAKRVLHVADGQIVKDIYNPHPKMPRDIEGL</sequence>
<proteinExistence type="inferred from homology"/>
<evidence type="ECO:0000256" key="3">
    <source>
        <dbReference type="ARBA" id="ARBA00022741"/>
    </source>
</evidence>
<protein>
    <submittedName>
        <fullName evidence="7">ABC transporter ATP-binding protein</fullName>
    </submittedName>
</protein>
<dbReference type="InterPro" id="IPR003593">
    <property type="entry name" value="AAA+_ATPase"/>
</dbReference>
<keyword evidence="8" id="KW-1185">Reference proteome</keyword>
<dbReference type="Proteomes" id="UP000077623">
    <property type="component" value="Unassembled WGS sequence"/>
</dbReference>
<feature type="transmembrane region" description="Helical" evidence="5">
    <location>
        <begin position="154"/>
        <end position="176"/>
    </location>
</feature>
<dbReference type="CDD" id="cd03255">
    <property type="entry name" value="ABC_MJ0796_LolCDE_FtsE"/>
    <property type="match status" value="1"/>
</dbReference>
<dbReference type="STRING" id="432608.A6V39_02175"/>
<dbReference type="PANTHER" id="PTHR42798">
    <property type="entry name" value="LIPOPROTEIN-RELEASING SYSTEM ATP-BINDING PROTEIN LOLD"/>
    <property type="match status" value="1"/>
</dbReference>
<dbReference type="RefSeq" id="WP_187150077.1">
    <property type="nucleotide sequence ID" value="NZ_LWUJ01000011.1"/>
</dbReference>
<feature type="transmembrane region" description="Helical" evidence="5">
    <location>
        <begin position="105"/>
        <end position="133"/>
    </location>
</feature>
<evidence type="ECO:0000313" key="7">
    <source>
        <dbReference type="EMBL" id="OAL10229.1"/>
    </source>
</evidence>
<dbReference type="PROSITE" id="PS00211">
    <property type="entry name" value="ABC_TRANSPORTER_1"/>
    <property type="match status" value="1"/>
</dbReference>
<dbReference type="PROSITE" id="PS50893">
    <property type="entry name" value="ABC_TRANSPORTER_2"/>
    <property type="match status" value="1"/>
</dbReference>
<dbReference type="InterPro" id="IPR003439">
    <property type="entry name" value="ABC_transporter-like_ATP-bd"/>
</dbReference>
<reference evidence="8" key="1">
    <citation type="submission" date="2016-04" db="EMBL/GenBank/DDBJ databases">
        <authorList>
            <person name="Quiroz-Castaneda R.E."/>
            <person name="Martinez-Ocampo F."/>
        </authorList>
    </citation>
    <scope>NUCLEOTIDE SEQUENCE [LARGE SCALE GENOMIC DNA]</scope>
    <source>
        <strain evidence="8">INIFAP01</strain>
    </source>
</reference>
<organism evidence="7 8">
    <name type="scientific">Candidatus Mycoplasma haematobovis</name>
    <dbReference type="NCBI Taxonomy" id="432608"/>
    <lineage>
        <taxon>Bacteria</taxon>
        <taxon>Bacillati</taxon>
        <taxon>Mycoplasmatota</taxon>
        <taxon>Mollicutes</taxon>
        <taxon>Mycoplasmataceae</taxon>
        <taxon>Mycoplasma</taxon>
    </lineage>
</organism>
<dbReference type="InterPro" id="IPR027417">
    <property type="entry name" value="P-loop_NTPase"/>
</dbReference>